<sequence length="54" mass="5767">MSQTSPASLPIVNSPISSILSRRASFHPETGTIIVLVPSLSFTSSPIFRLNLPT</sequence>
<evidence type="ECO:0000313" key="1">
    <source>
        <dbReference type="EMBL" id="CAI5383916.1"/>
    </source>
</evidence>
<protein>
    <submittedName>
        <fullName evidence="1">Uncharacterized protein</fullName>
    </submittedName>
</protein>
<dbReference type="EMBL" id="OX380419">
    <property type="protein sequence ID" value="CAI5383916.1"/>
    <property type="molecule type" value="Genomic_RNA"/>
</dbReference>
<name>A0A9C7GWJ2_9VIRU</name>
<accession>A0A9C7GWJ2</accession>
<proteinExistence type="predicted"/>
<organism evidence="1">
    <name type="scientific">Calypogeia fissa associated deltaflexivirus</name>
    <dbReference type="NCBI Taxonomy" id="2933106"/>
    <lineage>
        <taxon>Viruses</taxon>
        <taxon>Riboviria</taxon>
        <taxon>Orthornavirae</taxon>
        <taxon>Kitrinoviricota</taxon>
        <taxon>Alsuviricetes</taxon>
        <taxon>Tymovirales</taxon>
        <taxon>Deltaflexiviridae</taxon>
        <taxon>Deltaflexivirus</taxon>
    </lineage>
</organism>
<gene>
    <name evidence="1" type="primary">hypothetical protein 1</name>
</gene>
<reference evidence="1" key="1">
    <citation type="submission" date="2022-11" db="EMBL/GenBank/DDBJ databases">
        <authorList>
            <person name="Mifsud CO J."/>
            <person name="Holmes C E."/>
            <person name="Gallagher V R."/>
            <person name="Geoghegan L J."/>
        </authorList>
    </citation>
    <scope>NUCLEOTIDE SEQUENCE</scope>
</reference>